<proteinExistence type="predicted"/>
<sequence>MSKNLSTSGTIDVDGTTYEWRLQSEPQWSDDDGWKGMVLSLLEKDCQREAMLEFPAPKRLLKGLPRGRLQIDDPTISRGIRAALGAGWEPMSRGKPVVFVVDAEGN</sequence>
<dbReference type="RefSeq" id="WP_107933860.1">
    <property type="nucleotide sequence ID" value="NZ_PZZN01000003.1"/>
</dbReference>
<reference evidence="1 2" key="1">
    <citation type="submission" date="2018-04" db="EMBL/GenBank/DDBJ databases">
        <title>Genomic Encyclopedia of Type Strains, Phase III (KMG-III): the genomes of soil and plant-associated and newly described type strains.</title>
        <authorList>
            <person name="Whitman W."/>
        </authorList>
    </citation>
    <scope>NUCLEOTIDE SEQUENCE [LARGE SCALE GENOMIC DNA]</scope>
    <source>
        <strain evidence="1 2">NW12</strain>
    </source>
</reference>
<name>A0A2T4YNI6_9SPHN</name>
<comment type="caution">
    <text evidence="1">The sequence shown here is derived from an EMBL/GenBank/DDBJ whole genome shotgun (WGS) entry which is preliminary data.</text>
</comment>
<accession>A0A2T4YNI6</accession>
<dbReference type="AlphaFoldDB" id="A0A2T4YNI6"/>
<keyword evidence="2" id="KW-1185">Reference proteome</keyword>
<organism evidence="1 2">
    <name type="scientific">Sphingomonas aerolata</name>
    <dbReference type="NCBI Taxonomy" id="185951"/>
    <lineage>
        <taxon>Bacteria</taxon>
        <taxon>Pseudomonadati</taxon>
        <taxon>Pseudomonadota</taxon>
        <taxon>Alphaproteobacteria</taxon>
        <taxon>Sphingomonadales</taxon>
        <taxon>Sphingomonadaceae</taxon>
        <taxon>Sphingomonas</taxon>
    </lineage>
</organism>
<evidence type="ECO:0000313" key="1">
    <source>
        <dbReference type="EMBL" id="PTM44975.1"/>
    </source>
</evidence>
<dbReference type="EMBL" id="PZZN01000003">
    <property type="protein sequence ID" value="PTM44975.1"/>
    <property type="molecule type" value="Genomic_DNA"/>
</dbReference>
<protein>
    <submittedName>
        <fullName evidence="1">Uncharacterized protein</fullName>
    </submittedName>
</protein>
<gene>
    <name evidence="1" type="ORF">C8J24_3192</name>
</gene>
<dbReference type="Proteomes" id="UP000240996">
    <property type="component" value="Unassembled WGS sequence"/>
</dbReference>
<evidence type="ECO:0000313" key="2">
    <source>
        <dbReference type="Proteomes" id="UP000240996"/>
    </source>
</evidence>